<dbReference type="AlphaFoldDB" id="A0A0A8YZ20"/>
<dbReference type="EMBL" id="GBRH01267247">
    <property type="protein sequence ID" value="JAD30648.1"/>
    <property type="molecule type" value="Transcribed_RNA"/>
</dbReference>
<sequence>MPEFSAPSRQQIYSLDLFLSCGIDGW</sequence>
<evidence type="ECO:0000313" key="1">
    <source>
        <dbReference type="EMBL" id="JAD30648.1"/>
    </source>
</evidence>
<name>A0A0A8YZ20_ARUDO</name>
<proteinExistence type="predicted"/>
<reference evidence="1" key="2">
    <citation type="journal article" date="2015" name="Data Brief">
        <title>Shoot transcriptome of the giant reed, Arundo donax.</title>
        <authorList>
            <person name="Barrero R.A."/>
            <person name="Guerrero F.D."/>
            <person name="Moolhuijzen P."/>
            <person name="Goolsby J.A."/>
            <person name="Tidwell J."/>
            <person name="Bellgard S.E."/>
            <person name="Bellgard M.I."/>
        </authorList>
    </citation>
    <scope>NUCLEOTIDE SEQUENCE</scope>
    <source>
        <tissue evidence="1">Shoot tissue taken approximately 20 cm above the soil surface</tissue>
    </source>
</reference>
<protein>
    <submittedName>
        <fullName evidence="1">Uncharacterized protein</fullName>
    </submittedName>
</protein>
<accession>A0A0A8YZ20</accession>
<reference evidence="1" key="1">
    <citation type="submission" date="2014-09" db="EMBL/GenBank/DDBJ databases">
        <authorList>
            <person name="Magalhaes I.L.F."/>
            <person name="Oliveira U."/>
            <person name="Santos F.R."/>
            <person name="Vidigal T.H.D.A."/>
            <person name="Brescovit A.D."/>
            <person name="Santos A.J."/>
        </authorList>
    </citation>
    <scope>NUCLEOTIDE SEQUENCE</scope>
    <source>
        <tissue evidence="1">Shoot tissue taken approximately 20 cm above the soil surface</tissue>
    </source>
</reference>
<organism evidence="1">
    <name type="scientific">Arundo donax</name>
    <name type="common">Giant reed</name>
    <name type="synonym">Donax arundinaceus</name>
    <dbReference type="NCBI Taxonomy" id="35708"/>
    <lineage>
        <taxon>Eukaryota</taxon>
        <taxon>Viridiplantae</taxon>
        <taxon>Streptophyta</taxon>
        <taxon>Embryophyta</taxon>
        <taxon>Tracheophyta</taxon>
        <taxon>Spermatophyta</taxon>
        <taxon>Magnoliopsida</taxon>
        <taxon>Liliopsida</taxon>
        <taxon>Poales</taxon>
        <taxon>Poaceae</taxon>
        <taxon>PACMAD clade</taxon>
        <taxon>Arundinoideae</taxon>
        <taxon>Arundineae</taxon>
        <taxon>Arundo</taxon>
    </lineage>
</organism>